<accession>X0ZRT4</accession>
<evidence type="ECO:0008006" key="2">
    <source>
        <dbReference type="Google" id="ProtNLM"/>
    </source>
</evidence>
<proteinExistence type="predicted"/>
<dbReference type="AlphaFoldDB" id="X0ZRT4"/>
<reference evidence="1" key="1">
    <citation type="journal article" date="2014" name="Front. Microbiol.">
        <title>High frequency of phylogenetically diverse reductive dehalogenase-homologous genes in deep subseafloor sedimentary metagenomes.</title>
        <authorList>
            <person name="Kawai M."/>
            <person name="Futagami T."/>
            <person name="Toyoda A."/>
            <person name="Takaki Y."/>
            <person name="Nishi S."/>
            <person name="Hori S."/>
            <person name="Arai W."/>
            <person name="Tsubouchi T."/>
            <person name="Morono Y."/>
            <person name="Uchiyama I."/>
            <person name="Ito T."/>
            <person name="Fujiyama A."/>
            <person name="Inagaki F."/>
            <person name="Takami H."/>
        </authorList>
    </citation>
    <scope>NUCLEOTIDE SEQUENCE</scope>
    <source>
        <strain evidence="1">Expedition CK06-06</strain>
    </source>
</reference>
<dbReference type="EMBL" id="BART01002384">
    <property type="protein sequence ID" value="GAG60767.1"/>
    <property type="molecule type" value="Genomic_DNA"/>
</dbReference>
<comment type="caution">
    <text evidence="1">The sequence shown here is derived from an EMBL/GenBank/DDBJ whole genome shotgun (WGS) entry which is preliminary data.</text>
</comment>
<protein>
    <recommendedName>
        <fullName evidence="2">Sugar ABC transporter substrate-binding protein</fullName>
    </recommendedName>
</protein>
<gene>
    <name evidence="1" type="ORF">S01H4_07322</name>
</gene>
<sequence>LALSDEFVDKTKQPAEMGLLLEIAGKTMNTSFTKGWAEWRGYGAAEAMGLNGLLDAVYNGEMTLDEALEKARTNADKVLDRLYK</sequence>
<organism evidence="1">
    <name type="scientific">marine sediment metagenome</name>
    <dbReference type="NCBI Taxonomy" id="412755"/>
    <lineage>
        <taxon>unclassified sequences</taxon>
        <taxon>metagenomes</taxon>
        <taxon>ecological metagenomes</taxon>
    </lineage>
</organism>
<feature type="non-terminal residue" evidence="1">
    <location>
        <position position="1"/>
    </location>
</feature>
<evidence type="ECO:0000313" key="1">
    <source>
        <dbReference type="EMBL" id="GAG60767.1"/>
    </source>
</evidence>
<name>X0ZRT4_9ZZZZ</name>